<sequence length="135" mass="14853">MFRAGSTLARRAAVGRQQTRGMSIAVKNVSSAMECNVGDEGTAEKADLVNKTLAAKLKELHAGGYVGYTRMVCKAKWDYKAIHIFSDLDHFKKHIDEDSTSLKAFNDAASELKGIVGGDVHTQNFVYEFQEVKIP</sequence>
<keyword evidence="2" id="KW-1185">Reference proteome</keyword>
<evidence type="ECO:0008006" key="3">
    <source>
        <dbReference type="Google" id="ProtNLM"/>
    </source>
</evidence>
<accession>A0A2R5GJF7</accession>
<name>A0A2R5GJF7_9STRA</name>
<dbReference type="EMBL" id="BEYU01000076">
    <property type="protein sequence ID" value="GBG30449.1"/>
    <property type="molecule type" value="Genomic_DNA"/>
</dbReference>
<reference evidence="1 2" key="1">
    <citation type="submission" date="2017-12" db="EMBL/GenBank/DDBJ databases">
        <title>Sequencing, de novo assembly and annotation of complete genome of a new Thraustochytrid species, strain FCC1311.</title>
        <authorList>
            <person name="Sedici K."/>
            <person name="Godart F."/>
            <person name="Aiese Cigliano R."/>
            <person name="Sanseverino W."/>
            <person name="Barakat M."/>
            <person name="Ortet P."/>
            <person name="Marechal E."/>
            <person name="Cagnac O."/>
            <person name="Amato A."/>
        </authorList>
    </citation>
    <scope>NUCLEOTIDE SEQUENCE [LARGE SCALE GENOMIC DNA]</scope>
</reference>
<gene>
    <name evidence="1" type="ORF">FCC1311_066682</name>
</gene>
<dbReference type="InParanoid" id="A0A2R5GJF7"/>
<comment type="caution">
    <text evidence="1">The sequence shown here is derived from an EMBL/GenBank/DDBJ whole genome shotgun (WGS) entry which is preliminary data.</text>
</comment>
<dbReference type="AlphaFoldDB" id="A0A2R5GJF7"/>
<evidence type="ECO:0000313" key="2">
    <source>
        <dbReference type="Proteomes" id="UP000241890"/>
    </source>
</evidence>
<organism evidence="1 2">
    <name type="scientific">Hondaea fermentalgiana</name>
    <dbReference type="NCBI Taxonomy" id="2315210"/>
    <lineage>
        <taxon>Eukaryota</taxon>
        <taxon>Sar</taxon>
        <taxon>Stramenopiles</taxon>
        <taxon>Bigyra</taxon>
        <taxon>Labyrinthulomycetes</taxon>
        <taxon>Thraustochytrida</taxon>
        <taxon>Thraustochytriidae</taxon>
        <taxon>Hondaea</taxon>
    </lineage>
</organism>
<proteinExistence type="predicted"/>
<protein>
    <recommendedName>
        <fullName evidence="3">ABM domain-containing protein</fullName>
    </recommendedName>
</protein>
<dbReference type="Proteomes" id="UP000241890">
    <property type="component" value="Unassembled WGS sequence"/>
</dbReference>
<evidence type="ECO:0000313" key="1">
    <source>
        <dbReference type="EMBL" id="GBG30449.1"/>
    </source>
</evidence>